<evidence type="ECO:0000259" key="7">
    <source>
        <dbReference type="PROSITE" id="PS50217"/>
    </source>
</evidence>
<evidence type="ECO:0000313" key="8">
    <source>
        <dbReference type="EMBL" id="KAK7750952.1"/>
    </source>
</evidence>
<feature type="region of interest" description="Disordered" evidence="6">
    <location>
        <begin position="62"/>
        <end position="158"/>
    </location>
</feature>
<keyword evidence="4" id="KW-0804">Transcription</keyword>
<dbReference type="GO" id="GO:0003700">
    <property type="term" value="F:DNA-binding transcription factor activity"/>
    <property type="evidence" value="ECO:0007669"/>
    <property type="project" value="InterPro"/>
</dbReference>
<dbReference type="GO" id="GO:0003677">
    <property type="term" value="F:DNA binding"/>
    <property type="evidence" value="ECO:0007669"/>
    <property type="project" value="UniProtKB-KW"/>
</dbReference>
<comment type="caution">
    <text evidence="8">The sequence shown here is derived from an EMBL/GenBank/DDBJ whole genome shotgun (WGS) entry which is preliminary data.</text>
</comment>
<sequence>MELPDVLSDTSPGVSPGYSIADDDLHASYPSSITSWSDDANTNIDPKELDLFDSYFQLQGGHAGYHEGEEQSADLPPGSLSDLQPRRKRRLVETSSGLTDDGGGDQEQARQQAAAAAAERRRQRNRIAASKCRRKSKEQKEMMRERERKLEQQHQVLKSSVESLRAEVLDLREELLRHADCDYEPIKDHIAKSIRAVMGGTHHPVEDAEVPAE</sequence>
<feature type="compositionally biased region" description="Basic residues" evidence="6">
    <location>
        <begin position="121"/>
        <end position="137"/>
    </location>
</feature>
<feature type="region of interest" description="Disordered" evidence="6">
    <location>
        <begin position="1"/>
        <end position="43"/>
    </location>
</feature>
<dbReference type="GO" id="GO:0005634">
    <property type="term" value="C:nucleus"/>
    <property type="evidence" value="ECO:0007669"/>
    <property type="project" value="UniProtKB-SubCell"/>
</dbReference>
<evidence type="ECO:0000256" key="4">
    <source>
        <dbReference type="ARBA" id="ARBA00023163"/>
    </source>
</evidence>
<dbReference type="SUPFAM" id="SSF57959">
    <property type="entry name" value="Leucine zipper domain"/>
    <property type="match status" value="1"/>
</dbReference>
<dbReference type="EMBL" id="JAKJXP020000056">
    <property type="protein sequence ID" value="KAK7750952.1"/>
    <property type="molecule type" value="Genomic_DNA"/>
</dbReference>
<dbReference type="InterPro" id="IPR046347">
    <property type="entry name" value="bZIP_sf"/>
</dbReference>
<dbReference type="CDD" id="cd14687">
    <property type="entry name" value="bZIP_ATF2"/>
    <property type="match status" value="1"/>
</dbReference>
<name>A0AAN9UPK6_9PEZI</name>
<evidence type="ECO:0000256" key="2">
    <source>
        <dbReference type="ARBA" id="ARBA00023015"/>
    </source>
</evidence>
<dbReference type="PROSITE" id="PS50217">
    <property type="entry name" value="BZIP"/>
    <property type="match status" value="1"/>
</dbReference>
<feature type="compositionally biased region" description="Basic and acidic residues" evidence="6">
    <location>
        <begin position="138"/>
        <end position="152"/>
    </location>
</feature>
<dbReference type="InterPro" id="IPR002112">
    <property type="entry name" value="Leuzip_Jun"/>
</dbReference>
<comment type="subcellular location">
    <subcellularLocation>
        <location evidence="1">Nucleus</location>
    </subcellularLocation>
</comment>
<evidence type="ECO:0000256" key="1">
    <source>
        <dbReference type="ARBA" id="ARBA00004123"/>
    </source>
</evidence>
<keyword evidence="2" id="KW-0805">Transcription regulation</keyword>
<evidence type="ECO:0000256" key="5">
    <source>
        <dbReference type="ARBA" id="ARBA00023242"/>
    </source>
</evidence>
<dbReference type="SMART" id="SM00338">
    <property type="entry name" value="BRLZ"/>
    <property type="match status" value="1"/>
</dbReference>
<dbReference type="PROSITE" id="PS00036">
    <property type="entry name" value="BZIP_BASIC"/>
    <property type="match status" value="1"/>
</dbReference>
<accession>A0AAN9UPK6</accession>
<keyword evidence="5" id="KW-0539">Nucleus</keyword>
<protein>
    <recommendedName>
        <fullName evidence="7">BZIP domain-containing protein</fullName>
    </recommendedName>
</protein>
<evidence type="ECO:0000256" key="3">
    <source>
        <dbReference type="ARBA" id="ARBA00023125"/>
    </source>
</evidence>
<organism evidence="8 9">
    <name type="scientific">Diatrype stigma</name>
    <dbReference type="NCBI Taxonomy" id="117547"/>
    <lineage>
        <taxon>Eukaryota</taxon>
        <taxon>Fungi</taxon>
        <taxon>Dikarya</taxon>
        <taxon>Ascomycota</taxon>
        <taxon>Pezizomycotina</taxon>
        <taxon>Sordariomycetes</taxon>
        <taxon>Xylariomycetidae</taxon>
        <taxon>Xylariales</taxon>
        <taxon>Diatrypaceae</taxon>
        <taxon>Diatrype</taxon>
    </lineage>
</organism>
<feature type="compositionally biased region" description="Polar residues" evidence="6">
    <location>
        <begin position="29"/>
        <end position="43"/>
    </location>
</feature>
<dbReference type="InterPro" id="IPR004827">
    <property type="entry name" value="bZIP"/>
</dbReference>
<dbReference type="Proteomes" id="UP001320420">
    <property type="component" value="Unassembled WGS sequence"/>
</dbReference>
<dbReference type="Pfam" id="PF00170">
    <property type="entry name" value="bZIP_1"/>
    <property type="match status" value="1"/>
</dbReference>
<reference evidence="8 9" key="1">
    <citation type="submission" date="2024-02" db="EMBL/GenBank/DDBJ databases">
        <title>De novo assembly and annotation of 12 fungi associated with fruit tree decline syndrome in Ontario, Canada.</title>
        <authorList>
            <person name="Sulman M."/>
            <person name="Ellouze W."/>
            <person name="Ilyukhin E."/>
        </authorList>
    </citation>
    <scope>NUCLEOTIDE SEQUENCE [LARGE SCALE GENOMIC DNA]</scope>
    <source>
        <strain evidence="8 9">M11/M66-122</strain>
    </source>
</reference>
<dbReference type="PANTHER" id="PTHR19304">
    <property type="entry name" value="CYCLIC-AMP RESPONSE ELEMENT BINDING PROTEIN"/>
    <property type="match status" value="1"/>
</dbReference>
<dbReference type="AlphaFoldDB" id="A0AAN9UPK6"/>
<evidence type="ECO:0000313" key="9">
    <source>
        <dbReference type="Proteomes" id="UP001320420"/>
    </source>
</evidence>
<dbReference type="InterPro" id="IPR051027">
    <property type="entry name" value="bZIP_transcription_factors"/>
</dbReference>
<gene>
    <name evidence="8" type="ORF">SLS62_007085</name>
</gene>
<feature type="domain" description="BZIP" evidence="7">
    <location>
        <begin position="119"/>
        <end position="178"/>
    </location>
</feature>
<keyword evidence="3" id="KW-0238">DNA-binding</keyword>
<proteinExistence type="predicted"/>
<dbReference type="Gene3D" id="1.20.5.170">
    <property type="match status" value="1"/>
</dbReference>
<evidence type="ECO:0000256" key="6">
    <source>
        <dbReference type="SAM" id="MobiDB-lite"/>
    </source>
</evidence>
<dbReference type="PRINTS" id="PR00043">
    <property type="entry name" value="LEUZIPPRJUN"/>
</dbReference>
<keyword evidence="9" id="KW-1185">Reference proteome</keyword>